<dbReference type="Gene3D" id="1.10.620.20">
    <property type="entry name" value="Ribonucleotide Reductase, subunit A"/>
    <property type="match status" value="1"/>
</dbReference>
<reference evidence="3" key="1">
    <citation type="submission" date="2023-07" db="EMBL/GenBank/DDBJ databases">
        <title>30 novel species of actinomycetes from the DSMZ collection.</title>
        <authorList>
            <person name="Nouioui I."/>
        </authorList>
    </citation>
    <scope>NUCLEOTIDE SEQUENCE [LARGE SCALE GENOMIC DNA]</scope>
    <source>
        <strain evidence="3">DSM 40932</strain>
    </source>
</reference>
<dbReference type="Pfam" id="PF11583">
    <property type="entry name" value="AurF"/>
    <property type="match status" value="1"/>
</dbReference>
<dbReference type="SUPFAM" id="SSF47240">
    <property type="entry name" value="Ferritin-like"/>
    <property type="match status" value="1"/>
</dbReference>
<accession>A0ABU2W5H4</accession>
<evidence type="ECO:0000313" key="2">
    <source>
        <dbReference type="EMBL" id="MDT0493113.1"/>
    </source>
</evidence>
<organism evidence="2 3">
    <name type="scientific">Streptomyces stephensoniae</name>
    <dbReference type="NCBI Taxonomy" id="3375367"/>
    <lineage>
        <taxon>Bacteria</taxon>
        <taxon>Bacillati</taxon>
        <taxon>Actinomycetota</taxon>
        <taxon>Actinomycetes</taxon>
        <taxon>Kitasatosporales</taxon>
        <taxon>Streptomycetaceae</taxon>
        <taxon>Streptomyces</taxon>
    </lineage>
</organism>
<dbReference type="InterPro" id="IPR009078">
    <property type="entry name" value="Ferritin-like_SF"/>
</dbReference>
<comment type="caution">
    <text evidence="2">The sequence shown here is derived from an EMBL/GenBank/DDBJ whole genome shotgun (WGS) entry which is preliminary data.</text>
</comment>
<protein>
    <submittedName>
        <fullName evidence="2">Diiron oxygenase</fullName>
    </submittedName>
</protein>
<dbReference type="Proteomes" id="UP001180556">
    <property type="component" value="Unassembled WGS sequence"/>
</dbReference>
<dbReference type="InterPro" id="IPR025859">
    <property type="entry name" value="AurF/CmlI"/>
</dbReference>
<sequence length="338" mass="38267">MTTVPITGSPATDRAATGPAATGPDTTDRAAAGLDVTALRDALGPLRDREQVAARLLESSAKHSFDPDTELDWDAAVEEGRWFWPPELLSLYDTPMWHRMSEEQRLDLSRHEGAALASLGIWFEIILMQLLVRHVYDKPVTSNHVRYALTEIADECRHSMMFGRMIDWGGAPTYEVPRVYHNLARVLKTVSTTPGSFAATLLGEEILDWMQRLTFPDERVQTLVRGVTRIHVIEEARHVRYAREELRRQMVTAPRWERELTKLSCGEAARVFSVCFVNPRVYENVGLDRREAVAQVKASGHRREVMQTGSKRLTDFFDDIGLLNGVSRRLWRSSGLLA</sequence>
<evidence type="ECO:0000256" key="1">
    <source>
        <dbReference type="SAM" id="MobiDB-lite"/>
    </source>
</evidence>
<feature type="region of interest" description="Disordered" evidence="1">
    <location>
        <begin position="1"/>
        <end position="31"/>
    </location>
</feature>
<evidence type="ECO:0000313" key="3">
    <source>
        <dbReference type="Proteomes" id="UP001180556"/>
    </source>
</evidence>
<gene>
    <name evidence="2" type="ORF">RM717_21655</name>
</gene>
<feature type="compositionally biased region" description="Low complexity" evidence="1">
    <location>
        <begin position="10"/>
        <end position="25"/>
    </location>
</feature>
<dbReference type="RefSeq" id="WP_311603056.1">
    <property type="nucleotide sequence ID" value="NZ_JAVRFG010000028.1"/>
</dbReference>
<name>A0ABU2W5H4_9ACTN</name>
<proteinExistence type="predicted"/>
<dbReference type="InterPro" id="IPR012348">
    <property type="entry name" value="RNR-like"/>
</dbReference>
<keyword evidence="3" id="KW-1185">Reference proteome</keyword>
<dbReference type="EMBL" id="JAVRFG010000028">
    <property type="protein sequence ID" value="MDT0493113.1"/>
    <property type="molecule type" value="Genomic_DNA"/>
</dbReference>